<dbReference type="EMBL" id="BTRK01000005">
    <property type="protein sequence ID" value="GMR54731.1"/>
    <property type="molecule type" value="Genomic_DNA"/>
</dbReference>
<keyword evidence="3" id="KW-1185">Reference proteome</keyword>
<sequence>LKDIDEGYRGYREEFLELLNLIYPPYKNITGANAEFVLKLAGRFEMTTISNQVEQFFIDSPLLNVPFKLLLSDQYRLLRLQVHCLSTFKYVSDILNLKTSEYYIMLSDNMKAALLDKAMQLN</sequence>
<dbReference type="Pfam" id="PF00651">
    <property type="entry name" value="BTB"/>
    <property type="match status" value="1"/>
</dbReference>
<feature type="domain" description="BTB" evidence="1">
    <location>
        <begin position="13"/>
        <end position="59"/>
    </location>
</feature>
<dbReference type="PANTHER" id="PTHR47022:SF1">
    <property type="entry name" value="BTB AND MATH DOMAIN-CONTAINING PROTEIN 36-RELATED"/>
    <property type="match status" value="1"/>
</dbReference>
<dbReference type="AlphaFoldDB" id="A0AAN5D1N0"/>
<proteinExistence type="predicted"/>
<evidence type="ECO:0000313" key="3">
    <source>
        <dbReference type="Proteomes" id="UP001328107"/>
    </source>
</evidence>
<dbReference type="InterPro" id="IPR000210">
    <property type="entry name" value="BTB/POZ_dom"/>
</dbReference>
<protein>
    <recommendedName>
        <fullName evidence="1">BTB domain-containing protein</fullName>
    </recommendedName>
</protein>
<reference evidence="3" key="1">
    <citation type="submission" date="2022-10" db="EMBL/GenBank/DDBJ databases">
        <title>Genome assembly of Pristionchus species.</title>
        <authorList>
            <person name="Yoshida K."/>
            <person name="Sommer R.J."/>
        </authorList>
    </citation>
    <scope>NUCLEOTIDE SEQUENCE [LARGE SCALE GENOMIC DNA]</scope>
    <source>
        <strain evidence="3">RS5460</strain>
    </source>
</reference>
<gene>
    <name evidence="2" type="ORF">PMAYCL1PPCAC_24926</name>
</gene>
<organism evidence="2 3">
    <name type="scientific">Pristionchus mayeri</name>
    <dbReference type="NCBI Taxonomy" id="1317129"/>
    <lineage>
        <taxon>Eukaryota</taxon>
        <taxon>Metazoa</taxon>
        <taxon>Ecdysozoa</taxon>
        <taxon>Nematoda</taxon>
        <taxon>Chromadorea</taxon>
        <taxon>Rhabditida</taxon>
        <taxon>Rhabditina</taxon>
        <taxon>Diplogasteromorpha</taxon>
        <taxon>Diplogasteroidea</taxon>
        <taxon>Neodiplogasteridae</taxon>
        <taxon>Pristionchus</taxon>
    </lineage>
</organism>
<evidence type="ECO:0000259" key="1">
    <source>
        <dbReference type="Pfam" id="PF00651"/>
    </source>
</evidence>
<accession>A0AAN5D1N0</accession>
<feature type="non-terminal residue" evidence="2">
    <location>
        <position position="1"/>
    </location>
</feature>
<name>A0AAN5D1N0_9BILA</name>
<comment type="caution">
    <text evidence="2">The sequence shown here is derived from an EMBL/GenBank/DDBJ whole genome shotgun (WGS) entry which is preliminary data.</text>
</comment>
<dbReference type="PANTHER" id="PTHR47022">
    <property type="entry name" value="BTB AND MATH DOMAIN-CONTAINING PROTEIN 36-RELATED"/>
    <property type="match status" value="1"/>
</dbReference>
<evidence type="ECO:0000313" key="2">
    <source>
        <dbReference type="EMBL" id="GMR54731.1"/>
    </source>
</evidence>
<dbReference type="Proteomes" id="UP001328107">
    <property type="component" value="Unassembled WGS sequence"/>
</dbReference>